<protein>
    <submittedName>
        <fullName evidence="1">Uncharacterized protein</fullName>
    </submittedName>
</protein>
<proteinExistence type="predicted"/>
<accession>A0A5J5GNQ9</accession>
<dbReference type="RefSeq" id="WP_150443501.1">
    <property type="nucleotide sequence ID" value="NZ_VYQE01000001.1"/>
</dbReference>
<keyword evidence="2" id="KW-1185">Reference proteome</keyword>
<evidence type="ECO:0000313" key="2">
    <source>
        <dbReference type="Proteomes" id="UP000326554"/>
    </source>
</evidence>
<organism evidence="1 2">
    <name type="scientific">Histidinibacterium aquaticum</name>
    <dbReference type="NCBI Taxonomy" id="2613962"/>
    <lineage>
        <taxon>Bacteria</taxon>
        <taxon>Pseudomonadati</taxon>
        <taxon>Pseudomonadota</taxon>
        <taxon>Alphaproteobacteria</taxon>
        <taxon>Rhodobacterales</taxon>
        <taxon>Paracoccaceae</taxon>
        <taxon>Histidinibacterium</taxon>
    </lineage>
</organism>
<comment type="caution">
    <text evidence="1">The sequence shown here is derived from an EMBL/GenBank/DDBJ whole genome shotgun (WGS) entry which is preliminary data.</text>
</comment>
<gene>
    <name evidence="1" type="ORF">F3S47_01805</name>
</gene>
<dbReference type="EMBL" id="VYQE01000001">
    <property type="protein sequence ID" value="KAA9010016.1"/>
    <property type="molecule type" value="Genomic_DNA"/>
</dbReference>
<dbReference type="AlphaFoldDB" id="A0A5J5GNQ9"/>
<dbReference type="Proteomes" id="UP000326554">
    <property type="component" value="Unassembled WGS sequence"/>
</dbReference>
<evidence type="ECO:0000313" key="1">
    <source>
        <dbReference type="EMBL" id="KAA9010016.1"/>
    </source>
</evidence>
<sequence length="341" mass="36617">MVDAALPPAFKDHADDLHIILNGEVYSDIVQIAGDGERKTVRATITIDDPAVDRALVGIAQAPLELTPATADERLRRLGYELEITLEEVDYCDISLFQQFTNPRLARVSGNVAADGTVSLPWLSQELGPRTHSTIALSSTWRSVAEGVVCVDHLAATQSRRPVISIYTPSPLTLMGGGFAGLTVEHDGWGGWPADSSFKLTVVLPDVTVGDLREGRTYRAVLPGMMAEGFSSIYTDYEGSFTGPGPSDFEGRSNVLVAKGAQGIFAVEEAAAGFLSGELTITGPAEFITWEHSQLSDGRYQMDGEDMQGSLIISGNIMIEATEDSLRLIREGGQVKTTVID</sequence>
<reference evidence="1 2" key="1">
    <citation type="submission" date="2019-09" db="EMBL/GenBank/DDBJ databases">
        <authorList>
            <person name="Park J.-S."/>
            <person name="Choi H.-J."/>
        </authorList>
    </citation>
    <scope>NUCLEOTIDE SEQUENCE [LARGE SCALE GENOMIC DNA]</scope>
    <source>
        <strain evidence="1 2">176SS1-4</strain>
    </source>
</reference>
<name>A0A5J5GNQ9_9RHOB</name>